<keyword evidence="2" id="KW-1185">Reference proteome</keyword>
<protein>
    <recommendedName>
        <fullName evidence="3">Tyr recombinase domain-containing protein</fullName>
    </recommendedName>
</protein>
<reference evidence="1 2" key="1">
    <citation type="submission" date="2022-06" db="EMBL/GenBank/DDBJ databases">
        <title>Draft genome sequence of type strain Streptomyces rubrisoli DSM 42083.</title>
        <authorList>
            <person name="Duangmal K."/>
            <person name="Klaysubun C."/>
        </authorList>
    </citation>
    <scope>NUCLEOTIDE SEQUENCE [LARGE SCALE GENOMIC DNA]</scope>
    <source>
        <strain evidence="1 2">DSM 42083</strain>
    </source>
</reference>
<evidence type="ECO:0000313" key="2">
    <source>
        <dbReference type="Proteomes" id="UP001206206"/>
    </source>
</evidence>
<accession>A0ABT1PB19</accession>
<sequence length="129" mass="14190">MTLLAEIITLERLEELLCDESIDTVHRALWLLLWEGELPVVDLLSLDVCDVRLDQAGAGTVLGKGEQEMALSERAARLVGELAGERETGPLFAVDGRALTWEQAMLAAQQQGHGIHAFRTGGKRQRQSE</sequence>
<dbReference type="EMBL" id="JANFNH010000008">
    <property type="protein sequence ID" value="MCQ4042562.1"/>
    <property type="molecule type" value="Genomic_DNA"/>
</dbReference>
<dbReference type="RefSeq" id="WP_255926863.1">
    <property type="nucleotide sequence ID" value="NZ_JANFNH010000008.1"/>
</dbReference>
<proteinExistence type="predicted"/>
<organism evidence="1 2">
    <name type="scientific">Streptantibioticus rubrisoli</name>
    <dbReference type="NCBI Taxonomy" id="1387313"/>
    <lineage>
        <taxon>Bacteria</taxon>
        <taxon>Bacillati</taxon>
        <taxon>Actinomycetota</taxon>
        <taxon>Actinomycetes</taxon>
        <taxon>Kitasatosporales</taxon>
        <taxon>Streptomycetaceae</taxon>
        <taxon>Streptantibioticus</taxon>
    </lineage>
</organism>
<comment type="caution">
    <text evidence="1">The sequence shown here is derived from an EMBL/GenBank/DDBJ whole genome shotgun (WGS) entry which is preliminary data.</text>
</comment>
<evidence type="ECO:0000313" key="1">
    <source>
        <dbReference type="EMBL" id="MCQ4042562.1"/>
    </source>
</evidence>
<dbReference type="SUPFAM" id="SSF56349">
    <property type="entry name" value="DNA breaking-rejoining enzymes"/>
    <property type="match status" value="1"/>
</dbReference>
<dbReference type="Proteomes" id="UP001206206">
    <property type="component" value="Unassembled WGS sequence"/>
</dbReference>
<name>A0ABT1PB19_9ACTN</name>
<evidence type="ECO:0008006" key="3">
    <source>
        <dbReference type="Google" id="ProtNLM"/>
    </source>
</evidence>
<dbReference type="InterPro" id="IPR011010">
    <property type="entry name" value="DNA_brk_join_enz"/>
</dbReference>
<gene>
    <name evidence="1" type="ORF">NON19_11090</name>
</gene>